<organism evidence="8 9">
    <name type="scientific">Hallella mizrahii</name>
    <dbReference type="NCBI Taxonomy" id="2606637"/>
    <lineage>
        <taxon>Bacteria</taxon>
        <taxon>Pseudomonadati</taxon>
        <taxon>Bacteroidota</taxon>
        <taxon>Bacteroidia</taxon>
        <taxon>Bacteroidales</taxon>
        <taxon>Prevotellaceae</taxon>
        <taxon>Hallella</taxon>
    </lineage>
</organism>
<comment type="caution">
    <text evidence="8">The sequence shown here is derived from an EMBL/GenBank/DDBJ whole genome shotgun (WGS) entry which is preliminary data.</text>
</comment>
<feature type="domain" description="Radical SAM core" evidence="7">
    <location>
        <begin position="9"/>
        <end position="168"/>
    </location>
</feature>
<dbReference type="SUPFAM" id="SSF102114">
    <property type="entry name" value="Radical SAM enzymes"/>
    <property type="match status" value="1"/>
</dbReference>
<name>A0A7K0KIS2_9BACT</name>
<keyword evidence="9" id="KW-1185">Reference proteome</keyword>
<sequence length="376" mass="42701">MEFNELILKVTSCCNLNCRYCYVFNQGDNSYMSEPPVMSPRLIHSILFRINEHCRKHNIDEFLIIFHGGEPLMASKSFYTHFIKEADKIVKDTKLLYGLQTNATLLSQEWIDLFQKLDISIGVSIDGPRDASINRVYRNSGRPAYDSIIAGINLLKANNLPVNILSVINTSSDPHEVYAHLQDIGVEFADFLFPDVTYDHGGSPKTGEWLCQLFDLWYDDESDRKPIIRYLDSVVGLFLGVERGYEVLGRKTNRTISIKPNGNLELVDNLKVCGNGFTHTGMNIVENSFDDIANNAVMRKYYYSHSSKVLCKECLDCDICDICGGGNLAHRYSKHNGFNNPSVYCKDIRMLCTHIQHRLSVDLPTVFNSKNIKVLS</sequence>
<evidence type="ECO:0000259" key="7">
    <source>
        <dbReference type="Pfam" id="PF04055"/>
    </source>
</evidence>
<dbReference type="InterPro" id="IPR007197">
    <property type="entry name" value="rSAM"/>
</dbReference>
<dbReference type="InterPro" id="IPR023867">
    <property type="entry name" value="Sulphatase_maturase_rSAM"/>
</dbReference>
<keyword evidence="4" id="KW-0479">Metal-binding</keyword>
<dbReference type="InterPro" id="IPR058240">
    <property type="entry name" value="rSAM_sf"/>
</dbReference>
<keyword evidence="3" id="KW-0949">S-adenosyl-L-methionine</keyword>
<evidence type="ECO:0000313" key="8">
    <source>
        <dbReference type="EMBL" id="MST85808.1"/>
    </source>
</evidence>
<dbReference type="PANTHER" id="PTHR43273:SF8">
    <property type="entry name" value="RADICAL SAM DOMAIN PROTEIN"/>
    <property type="match status" value="1"/>
</dbReference>
<reference evidence="8 9" key="1">
    <citation type="submission" date="2019-08" db="EMBL/GenBank/DDBJ databases">
        <title>In-depth cultivation of the pig gut microbiome towards novel bacterial diversity and tailored functional studies.</title>
        <authorList>
            <person name="Wylensek D."/>
            <person name="Hitch T.C.A."/>
            <person name="Clavel T."/>
        </authorList>
    </citation>
    <scope>NUCLEOTIDE SEQUENCE [LARGE SCALE GENOMIC DNA]</scope>
    <source>
        <strain evidence="8 9">LKV-178-WT-2A</strain>
    </source>
</reference>
<dbReference type="GO" id="GO:0046872">
    <property type="term" value="F:metal ion binding"/>
    <property type="evidence" value="ECO:0007669"/>
    <property type="project" value="UniProtKB-KW"/>
</dbReference>
<keyword evidence="2" id="KW-0004">4Fe-4S</keyword>
<dbReference type="GO" id="GO:0016491">
    <property type="term" value="F:oxidoreductase activity"/>
    <property type="evidence" value="ECO:0007669"/>
    <property type="project" value="InterPro"/>
</dbReference>
<dbReference type="SFLD" id="SFLDG01067">
    <property type="entry name" value="SPASM/twitch_domain_containing"/>
    <property type="match status" value="1"/>
</dbReference>
<gene>
    <name evidence="8" type="ORF">FYJ73_14230</name>
</gene>
<comment type="cofactor">
    <cofactor evidence="1">
        <name>[4Fe-4S] cluster</name>
        <dbReference type="ChEBI" id="CHEBI:49883"/>
    </cofactor>
</comment>
<dbReference type="SFLD" id="SFLDG01072">
    <property type="entry name" value="dehydrogenase_like"/>
    <property type="match status" value="1"/>
</dbReference>
<dbReference type="InterPro" id="IPR000385">
    <property type="entry name" value="MoaA_NifB_PqqE_Fe-S-bd_CS"/>
</dbReference>
<dbReference type="Pfam" id="PF04055">
    <property type="entry name" value="Radical_SAM"/>
    <property type="match status" value="1"/>
</dbReference>
<dbReference type="GO" id="GO:0051539">
    <property type="term" value="F:4 iron, 4 sulfur cluster binding"/>
    <property type="evidence" value="ECO:0007669"/>
    <property type="project" value="UniProtKB-KW"/>
</dbReference>
<dbReference type="SFLD" id="SFLDG01386">
    <property type="entry name" value="main_SPASM_domain-containing"/>
    <property type="match status" value="1"/>
</dbReference>
<evidence type="ECO:0000256" key="2">
    <source>
        <dbReference type="ARBA" id="ARBA00022485"/>
    </source>
</evidence>
<dbReference type="Proteomes" id="UP000438914">
    <property type="component" value="Unassembled WGS sequence"/>
</dbReference>
<dbReference type="SFLD" id="SFLDS00029">
    <property type="entry name" value="Radical_SAM"/>
    <property type="match status" value="1"/>
</dbReference>
<dbReference type="InterPro" id="IPR013785">
    <property type="entry name" value="Aldolase_TIM"/>
</dbReference>
<dbReference type="RefSeq" id="WP_154535408.1">
    <property type="nucleotide sequence ID" value="NZ_VUNG01000054.1"/>
</dbReference>
<proteinExistence type="predicted"/>
<dbReference type="EMBL" id="VUNG01000054">
    <property type="protein sequence ID" value="MST85808.1"/>
    <property type="molecule type" value="Genomic_DNA"/>
</dbReference>
<evidence type="ECO:0000256" key="4">
    <source>
        <dbReference type="ARBA" id="ARBA00022723"/>
    </source>
</evidence>
<evidence type="ECO:0000256" key="3">
    <source>
        <dbReference type="ARBA" id="ARBA00022691"/>
    </source>
</evidence>
<evidence type="ECO:0000313" key="9">
    <source>
        <dbReference type="Proteomes" id="UP000438914"/>
    </source>
</evidence>
<dbReference type="PROSITE" id="PS01305">
    <property type="entry name" value="MOAA_NIFB_PQQE"/>
    <property type="match status" value="1"/>
</dbReference>
<protein>
    <submittedName>
        <fullName evidence="8">Radical SAM protein</fullName>
    </submittedName>
</protein>
<accession>A0A7K0KIS2</accession>
<keyword evidence="5" id="KW-0408">Iron</keyword>
<evidence type="ECO:0000256" key="5">
    <source>
        <dbReference type="ARBA" id="ARBA00023004"/>
    </source>
</evidence>
<dbReference type="Gene3D" id="3.20.20.70">
    <property type="entry name" value="Aldolase class I"/>
    <property type="match status" value="1"/>
</dbReference>
<keyword evidence="6" id="KW-0411">Iron-sulfur</keyword>
<dbReference type="PANTHER" id="PTHR43273">
    <property type="entry name" value="ANAEROBIC SULFATASE-MATURATING ENZYME HOMOLOG ASLB-RELATED"/>
    <property type="match status" value="1"/>
</dbReference>
<dbReference type="CDD" id="cd01335">
    <property type="entry name" value="Radical_SAM"/>
    <property type="match status" value="1"/>
</dbReference>
<evidence type="ECO:0000256" key="1">
    <source>
        <dbReference type="ARBA" id="ARBA00001966"/>
    </source>
</evidence>
<evidence type="ECO:0000256" key="6">
    <source>
        <dbReference type="ARBA" id="ARBA00023014"/>
    </source>
</evidence>
<dbReference type="AlphaFoldDB" id="A0A7K0KIS2"/>